<feature type="domain" description="CobQ/CobB/MinD/ParA nucleotide binding" evidence="4">
    <location>
        <begin position="31"/>
        <end position="246"/>
    </location>
</feature>
<protein>
    <submittedName>
        <fullName evidence="5">MinD/ParA family protein</fullName>
    </submittedName>
</protein>
<accession>A0AAW4WZ75</accession>
<dbReference type="GO" id="GO:0005524">
    <property type="term" value="F:ATP binding"/>
    <property type="evidence" value="ECO:0007669"/>
    <property type="project" value="UniProtKB-KW"/>
</dbReference>
<dbReference type="InterPro" id="IPR033875">
    <property type="entry name" value="FlhG"/>
</dbReference>
<dbReference type="PIRSF" id="PIRSF003092">
    <property type="entry name" value="MinD"/>
    <property type="match status" value="1"/>
</dbReference>
<evidence type="ECO:0000256" key="3">
    <source>
        <dbReference type="PIRSR" id="PIRSR003092-1"/>
    </source>
</evidence>
<evidence type="ECO:0000256" key="1">
    <source>
        <dbReference type="ARBA" id="ARBA00022741"/>
    </source>
</evidence>
<dbReference type="InterPro" id="IPR025501">
    <property type="entry name" value="MinD_FleN"/>
</dbReference>
<dbReference type="Gene3D" id="3.40.50.300">
    <property type="entry name" value="P-loop containing nucleotide triphosphate hydrolases"/>
    <property type="match status" value="1"/>
</dbReference>
<reference evidence="5 6" key="1">
    <citation type="submission" date="2021-10" db="EMBL/GenBank/DDBJ databases">
        <authorList>
            <person name="Grouzdev D.S."/>
            <person name="Pantiukh K.S."/>
            <person name="Krutkina M.S."/>
        </authorList>
    </citation>
    <scope>NUCLEOTIDE SEQUENCE [LARGE SCALE GENOMIC DNA]</scope>
    <source>
        <strain evidence="5 6">Z-7514</strain>
    </source>
</reference>
<dbReference type="EMBL" id="JAJFAT010000009">
    <property type="protein sequence ID" value="MCC3145187.1"/>
    <property type="molecule type" value="Genomic_DNA"/>
</dbReference>
<sequence>MANQAAKLKEIVNEKNREAILKGMNSNARTIAVASGKGGVGKSTFTANFAYQLSKIGKKVLVIDSDIGMANLDILLGVQPSYDLGHLLRGECSLEDALVEGPAGIKLLSGITGDDSFINVQNKTVHKLMNIGAELEKDFDFVLIDLGAGASQNIISTILAAEELIMILTTEPTSIMDSYSLIKILSNHDYKRSVNILINQSEKKSQADKISKRMKKTVARYLELELDVLGIIAYDRNMSKAVHKQELFCEIYKNSDAAKEIERIAYQLTGEKKQRAGIKSYFFKMLGFLKKNN</sequence>
<comment type="caution">
    <text evidence="5">The sequence shown here is derived from an EMBL/GenBank/DDBJ whole genome shotgun (WGS) entry which is preliminary data.</text>
</comment>
<dbReference type="GO" id="GO:0009898">
    <property type="term" value="C:cytoplasmic side of plasma membrane"/>
    <property type="evidence" value="ECO:0007669"/>
    <property type="project" value="TreeGrafter"/>
</dbReference>
<keyword evidence="6" id="KW-1185">Reference proteome</keyword>
<dbReference type="GO" id="GO:0005829">
    <property type="term" value="C:cytosol"/>
    <property type="evidence" value="ECO:0007669"/>
    <property type="project" value="TreeGrafter"/>
</dbReference>
<dbReference type="PANTHER" id="PTHR43384">
    <property type="entry name" value="SEPTUM SITE-DETERMINING PROTEIN MIND HOMOLOG, CHLOROPLASTIC-RELATED"/>
    <property type="match status" value="1"/>
</dbReference>
<evidence type="ECO:0000259" key="4">
    <source>
        <dbReference type="Pfam" id="PF01656"/>
    </source>
</evidence>
<dbReference type="GO" id="GO:0051782">
    <property type="term" value="P:negative regulation of cell division"/>
    <property type="evidence" value="ECO:0007669"/>
    <property type="project" value="TreeGrafter"/>
</dbReference>
<proteinExistence type="predicted"/>
<keyword evidence="2 3" id="KW-0067">ATP-binding</keyword>
<gene>
    <name evidence="5" type="ORF">LJ207_07610</name>
</gene>
<dbReference type="InterPro" id="IPR027417">
    <property type="entry name" value="P-loop_NTPase"/>
</dbReference>
<name>A0AAW4WZ75_9FIRM</name>
<feature type="binding site" evidence="3">
    <location>
        <begin position="37"/>
        <end position="44"/>
    </location>
    <ligand>
        <name>ATP</name>
        <dbReference type="ChEBI" id="CHEBI:30616"/>
    </ligand>
</feature>
<dbReference type="AlphaFoldDB" id="A0AAW4WZ75"/>
<dbReference type="RefSeq" id="WP_229345769.1">
    <property type="nucleotide sequence ID" value="NZ_JAJFAT010000009.1"/>
</dbReference>
<evidence type="ECO:0000313" key="6">
    <source>
        <dbReference type="Proteomes" id="UP001199296"/>
    </source>
</evidence>
<dbReference type="CDD" id="cd02038">
    <property type="entry name" value="FlhG-like"/>
    <property type="match status" value="1"/>
</dbReference>
<dbReference type="Pfam" id="PF01656">
    <property type="entry name" value="CbiA"/>
    <property type="match status" value="1"/>
</dbReference>
<dbReference type="InterPro" id="IPR050625">
    <property type="entry name" value="ParA/MinD_ATPase"/>
</dbReference>
<dbReference type="SUPFAM" id="SSF52540">
    <property type="entry name" value="P-loop containing nucleoside triphosphate hydrolases"/>
    <property type="match status" value="1"/>
</dbReference>
<dbReference type="GO" id="GO:0016887">
    <property type="term" value="F:ATP hydrolysis activity"/>
    <property type="evidence" value="ECO:0007669"/>
    <property type="project" value="TreeGrafter"/>
</dbReference>
<organism evidence="5 6">
    <name type="scientific">Halanaerobium polyolivorans</name>
    <dbReference type="NCBI Taxonomy" id="2886943"/>
    <lineage>
        <taxon>Bacteria</taxon>
        <taxon>Bacillati</taxon>
        <taxon>Bacillota</taxon>
        <taxon>Clostridia</taxon>
        <taxon>Halanaerobiales</taxon>
        <taxon>Halanaerobiaceae</taxon>
        <taxon>Halanaerobium</taxon>
    </lineage>
</organism>
<evidence type="ECO:0000313" key="5">
    <source>
        <dbReference type="EMBL" id="MCC3145187.1"/>
    </source>
</evidence>
<dbReference type="PANTHER" id="PTHR43384:SF4">
    <property type="entry name" value="CELLULOSE BIOSYNTHESIS PROTEIN BCSQ-RELATED"/>
    <property type="match status" value="1"/>
</dbReference>
<evidence type="ECO:0000256" key="2">
    <source>
        <dbReference type="ARBA" id="ARBA00022840"/>
    </source>
</evidence>
<dbReference type="Proteomes" id="UP001199296">
    <property type="component" value="Unassembled WGS sequence"/>
</dbReference>
<dbReference type="InterPro" id="IPR002586">
    <property type="entry name" value="CobQ/CobB/MinD/ParA_Nub-bd_dom"/>
</dbReference>
<keyword evidence="1 3" id="KW-0547">Nucleotide-binding</keyword>